<keyword evidence="3 7" id="KW-0812">Transmembrane</keyword>
<feature type="non-terminal residue" evidence="8">
    <location>
        <position position="1"/>
    </location>
</feature>
<feature type="transmembrane region" description="Helical" evidence="7">
    <location>
        <begin position="458"/>
        <end position="474"/>
    </location>
</feature>
<dbReference type="PANTHER" id="PTHR23504">
    <property type="entry name" value="MAJOR FACILITATOR SUPERFAMILY DOMAIN-CONTAINING PROTEIN 10"/>
    <property type="match status" value="1"/>
</dbReference>
<gene>
    <name evidence="8" type="ORF">PCOR1329_LOCUS26080</name>
</gene>
<feature type="compositionally biased region" description="Low complexity" evidence="6">
    <location>
        <begin position="89"/>
        <end position="103"/>
    </location>
</feature>
<feature type="region of interest" description="Disordered" evidence="6">
    <location>
        <begin position="85"/>
        <end position="152"/>
    </location>
</feature>
<feature type="transmembrane region" description="Helical" evidence="7">
    <location>
        <begin position="168"/>
        <end position="195"/>
    </location>
</feature>
<keyword evidence="2" id="KW-0813">Transport</keyword>
<evidence type="ECO:0000256" key="2">
    <source>
        <dbReference type="ARBA" id="ARBA00022448"/>
    </source>
</evidence>
<evidence type="ECO:0000256" key="4">
    <source>
        <dbReference type="ARBA" id="ARBA00022989"/>
    </source>
</evidence>
<feature type="transmembrane region" description="Helical" evidence="7">
    <location>
        <begin position="428"/>
        <end position="446"/>
    </location>
</feature>
<feature type="transmembrane region" description="Helical" evidence="7">
    <location>
        <begin position="480"/>
        <end position="503"/>
    </location>
</feature>
<keyword evidence="9" id="KW-1185">Reference proteome</keyword>
<reference evidence="8" key="1">
    <citation type="submission" date="2023-10" db="EMBL/GenBank/DDBJ databases">
        <authorList>
            <person name="Chen Y."/>
            <person name="Shah S."/>
            <person name="Dougan E. K."/>
            <person name="Thang M."/>
            <person name="Chan C."/>
        </authorList>
    </citation>
    <scope>NUCLEOTIDE SEQUENCE [LARGE SCALE GENOMIC DNA]</scope>
</reference>
<feature type="transmembrane region" description="Helical" evidence="7">
    <location>
        <begin position="515"/>
        <end position="540"/>
    </location>
</feature>
<evidence type="ECO:0000313" key="8">
    <source>
        <dbReference type="EMBL" id="CAK0826143.1"/>
    </source>
</evidence>
<dbReference type="InterPro" id="IPR011701">
    <property type="entry name" value="MFS"/>
</dbReference>
<evidence type="ECO:0000256" key="1">
    <source>
        <dbReference type="ARBA" id="ARBA00004141"/>
    </source>
</evidence>
<evidence type="ECO:0000256" key="7">
    <source>
        <dbReference type="SAM" id="Phobius"/>
    </source>
</evidence>
<evidence type="ECO:0000256" key="5">
    <source>
        <dbReference type="ARBA" id="ARBA00023136"/>
    </source>
</evidence>
<feature type="transmembrane region" description="Helical" evidence="7">
    <location>
        <begin position="389"/>
        <end position="416"/>
    </location>
</feature>
<feature type="transmembrane region" description="Helical" evidence="7">
    <location>
        <begin position="338"/>
        <end position="356"/>
    </location>
</feature>
<dbReference type="Proteomes" id="UP001189429">
    <property type="component" value="Unassembled WGS sequence"/>
</dbReference>
<evidence type="ECO:0008006" key="10">
    <source>
        <dbReference type="Google" id="ProtNLM"/>
    </source>
</evidence>
<keyword evidence="4 7" id="KW-1133">Transmembrane helix</keyword>
<feature type="transmembrane region" description="Helical" evidence="7">
    <location>
        <begin position="252"/>
        <end position="271"/>
    </location>
</feature>
<dbReference type="PANTHER" id="PTHR23504:SF1">
    <property type="entry name" value="GH21943P-RELATED"/>
    <property type="match status" value="1"/>
</dbReference>
<organism evidence="8 9">
    <name type="scientific">Prorocentrum cordatum</name>
    <dbReference type="NCBI Taxonomy" id="2364126"/>
    <lineage>
        <taxon>Eukaryota</taxon>
        <taxon>Sar</taxon>
        <taxon>Alveolata</taxon>
        <taxon>Dinophyceae</taxon>
        <taxon>Prorocentrales</taxon>
        <taxon>Prorocentraceae</taxon>
        <taxon>Prorocentrum</taxon>
    </lineage>
</organism>
<evidence type="ECO:0000256" key="6">
    <source>
        <dbReference type="SAM" id="MobiDB-lite"/>
    </source>
</evidence>
<feature type="transmembrane region" description="Helical" evidence="7">
    <location>
        <begin position="215"/>
        <end position="240"/>
    </location>
</feature>
<comment type="caution">
    <text evidence="8">The sequence shown here is derived from an EMBL/GenBank/DDBJ whole genome shotgun (WGS) entry which is preliminary data.</text>
</comment>
<feature type="transmembrane region" description="Helical" evidence="7">
    <location>
        <begin position="552"/>
        <end position="575"/>
    </location>
</feature>
<dbReference type="Pfam" id="PF07690">
    <property type="entry name" value="MFS_1"/>
    <property type="match status" value="1"/>
</dbReference>
<proteinExistence type="predicted"/>
<dbReference type="SUPFAM" id="SSF103473">
    <property type="entry name" value="MFS general substrate transporter"/>
    <property type="match status" value="1"/>
</dbReference>
<evidence type="ECO:0000313" key="9">
    <source>
        <dbReference type="Proteomes" id="UP001189429"/>
    </source>
</evidence>
<comment type="subcellular location">
    <subcellularLocation>
        <location evidence="1">Membrane</location>
        <topology evidence="1">Multi-pass membrane protein</topology>
    </subcellularLocation>
</comment>
<feature type="transmembrane region" description="Helical" evidence="7">
    <location>
        <begin position="277"/>
        <end position="298"/>
    </location>
</feature>
<name>A0ABN9S4K1_9DINO</name>
<feature type="transmembrane region" description="Helical" evidence="7">
    <location>
        <begin position="310"/>
        <end position="332"/>
    </location>
</feature>
<sequence>DGALALLGQGPPKRRRRVRPWLDEATEIPRDVYFDTSAITRTNLLDFTVRLPHRSPVAGITTTLGDICPLLGDLLRRAPEVAERRRRALAGTATPPRGATAAADELEPDEQEGLSPGPGPPPDSPLPGGGATATDQAGCGGAQSRGAPTEPEEPVGCRVLVARLRYLLVYLFLTVLQYSVVGPNVQFIPLTFFAAARGGGDCEVAPSSEPCRQAAAFSAVFHGACSALSAGVAWLAALSLGSASDSVGRRPISGRAALSVLPVAALALHVFAGRTLWIFLVLQPAYMAFDVNGVFLAFMSDMIPEPNSRLAGFCALYATYLGTSGLVELVAGMIPAKLAVVVSAMTCAVKLAFAFVTMPETAPLDLPYRRAQGPTAAIRDAYALFRRNAFLSGMAVVMVTSGVSTTGLSTILAPYITAYLGVTKLEAARLMATSGFSVLVCLALLLRPLVIAFGEVGALRATLATVAVYPALLARCSEVWQLFAIMALLGGPMGLLFPVISAIKSNLVSEEDQGLLQGAIAAARAFAVAMSHMFFGWFYHYETNGGEVKSRAVASLPLLGTALLGLLALLAAHGLPEQPPPPARRRRVRAKGSTDLHEAITAAAASYSAVETGRGSACGG</sequence>
<dbReference type="InterPro" id="IPR036259">
    <property type="entry name" value="MFS_trans_sf"/>
</dbReference>
<dbReference type="Gene3D" id="1.20.1250.20">
    <property type="entry name" value="MFS general substrate transporter like domains"/>
    <property type="match status" value="1"/>
</dbReference>
<protein>
    <recommendedName>
        <fullName evidence="10">Solute carrier family 40 protein</fullName>
    </recommendedName>
</protein>
<evidence type="ECO:0000256" key="3">
    <source>
        <dbReference type="ARBA" id="ARBA00022692"/>
    </source>
</evidence>
<dbReference type="EMBL" id="CAUYUJ010009213">
    <property type="protein sequence ID" value="CAK0826143.1"/>
    <property type="molecule type" value="Genomic_DNA"/>
</dbReference>
<keyword evidence="5 7" id="KW-0472">Membrane</keyword>
<accession>A0ABN9S4K1</accession>